<dbReference type="GO" id="GO:0015562">
    <property type="term" value="F:efflux transmembrane transporter activity"/>
    <property type="evidence" value="ECO:0007669"/>
    <property type="project" value="TreeGrafter"/>
</dbReference>
<protein>
    <submittedName>
        <fullName evidence="4">RND transporter</fullName>
    </submittedName>
</protein>
<organism evidence="4 5">
    <name type="scientific">Lacrimispora celerecrescens</name>
    <dbReference type="NCBI Taxonomy" id="29354"/>
    <lineage>
        <taxon>Bacteria</taxon>
        <taxon>Bacillati</taxon>
        <taxon>Bacillota</taxon>
        <taxon>Clostridia</taxon>
        <taxon>Lachnospirales</taxon>
        <taxon>Lachnospiraceae</taxon>
        <taxon>Lacrimispora</taxon>
    </lineage>
</organism>
<dbReference type="AlphaFoldDB" id="A0A084JR37"/>
<proteinExistence type="inferred from homology"/>
<keyword evidence="2" id="KW-0175">Coiled coil</keyword>
<comment type="similarity">
    <text evidence="1">Belongs to the membrane fusion protein (MFP) (TC 8.A.1) family.</text>
</comment>
<dbReference type="OrthoDB" id="2015187at2"/>
<dbReference type="RefSeq" id="WP_038277755.1">
    <property type="nucleotide sequence ID" value="NZ_JPME01000004.1"/>
</dbReference>
<keyword evidence="5" id="KW-1185">Reference proteome</keyword>
<feature type="coiled-coil region" evidence="2">
    <location>
        <begin position="222"/>
        <end position="249"/>
    </location>
</feature>
<feature type="domain" description="YknX-like C-terminal permuted SH3-like" evidence="3">
    <location>
        <begin position="373"/>
        <end position="439"/>
    </location>
</feature>
<dbReference type="STRING" id="29354.IO98_03110"/>
<evidence type="ECO:0000313" key="5">
    <source>
        <dbReference type="Proteomes" id="UP000028525"/>
    </source>
</evidence>
<reference evidence="4 5" key="1">
    <citation type="submission" date="2014-07" db="EMBL/GenBank/DDBJ databases">
        <title>Draft genome of Clostridium celerecrescens 152B isolated from sediments associated with methane hydrate from Krishna Godavari basin.</title>
        <authorList>
            <person name="Honkalas V.S."/>
            <person name="Dabir A.P."/>
            <person name="Arora P."/>
            <person name="Dhakephalkar P.K."/>
        </authorList>
    </citation>
    <scope>NUCLEOTIDE SEQUENCE [LARGE SCALE GENOMIC DNA]</scope>
    <source>
        <strain evidence="4 5">152B</strain>
    </source>
</reference>
<dbReference type="PANTHER" id="PTHR30469:SF33">
    <property type="entry name" value="SLR1207 PROTEIN"/>
    <property type="match status" value="1"/>
</dbReference>
<evidence type="ECO:0000256" key="1">
    <source>
        <dbReference type="ARBA" id="ARBA00009477"/>
    </source>
</evidence>
<dbReference type="NCBIfam" id="TIGR01730">
    <property type="entry name" value="RND_mfp"/>
    <property type="match status" value="1"/>
</dbReference>
<evidence type="ECO:0000256" key="2">
    <source>
        <dbReference type="SAM" id="Coils"/>
    </source>
</evidence>
<dbReference type="SUPFAM" id="SSF111369">
    <property type="entry name" value="HlyD-like secretion proteins"/>
    <property type="match status" value="1"/>
</dbReference>
<dbReference type="PANTHER" id="PTHR30469">
    <property type="entry name" value="MULTIDRUG RESISTANCE PROTEIN MDTA"/>
    <property type="match status" value="1"/>
</dbReference>
<dbReference type="Gene3D" id="2.40.420.20">
    <property type="match status" value="1"/>
</dbReference>
<dbReference type="Gene3D" id="1.10.287.470">
    <property type="entry name" value="Helix hairpin bin"/>
    <property type="match status" value="1"/>
</dbReference>
<evidence type="ECO:0000259" key="3">
    <source>
        <dbReference type="Pfam" id="PF25989"/>
    </source>
</evidence>
<dbReference type="Gene3D" id="2.40.50.100">
    <property type="match status" value="1"/>
</dbReference>
<dbReference type="GO" id="GO:1990281">
    <property type="term" value="C:efflux pump complex"/>
    <property type="evidence" value="ECO:0007669"/>
    <property type="project" value="TreeGrafter"/>
</dbReference>
<gene>
    <name evidence="4" type="ORF">IO98_03110</name>
</gene>
<dbReference type="InterPro" id="IPR006143">
    <property type="entry name" value="RND_pump_MFP"/>
</dbReference>
<dbReference type="EMBL" id="JPME01000004">
    <property type="protein sequence ID" value="KEZ91421.1"/>
    <property type="molecule type" value="Genomic_DNA"/>
</dbReference>
<evidence type="ECO:0000313" key="4">
    <source>
        <dbReference type="EMBL" id="KEZ91421.1"/>
    </source>
</evidence>
<dbReference type="Pfam" id="PF25989">
    <property type="entry name" value="YknX_C"/>
    <property type="match status" value="1"/>
</dbReference>
<dbReference type="Proteomes" id="UP000028525">
    <property type="component" value="Unassembled WGS sequence"/>
</dbReference>
<dbReference type="InterPro" id="IPR058637">
    <property type="entry name" value="YknX-like_C"/>
</dbReference>
<sequence>MKIRMDGRKKKICFLAAGIILALVIGSNVVKSSKGTPVQTVAASFETVEDRYTEEGILTAGGEYRLVSEVSGPVKEVMVKENDGVKAGDILFTIDDRDLLHEKSLCESALAGYHAKLEESRIGQVMTSSPQEYLDSIRSEVLAKEADYQAAKTLIDASQSLYSAGSISRIEWEKDRASYENASLAWEQAKSRYEESRRFLESLKAGGIDETTINGRFYDSVEEQLRAQIKSQETTMEQLEDRLKKCVVAADRDGVITSLPVKDMSYIQAGETAVTISGRGKIQAESDVLTSIAPYLSPGDKVTVILQLRNQDQMYTGTISQVYDYAAKGTSALGMDEYRVHVKIDMDEDQTLEGKEGYGANIRFTLYQGEHKLVIPSSAVFDLNDQKYVFVINNGKAEKQPVEVEYRTASQAVIKEGLTEGQKIIDHVDSEVIYEGAKVYAGS</sequence>
<name>A0A084JR37_9FIRM</name>
<comment type="caution">
    <text evidence="4">The sequence shown here is derived from an EMBL/GenBank/DDBJ whole genome shotgun (WGS) entry which is preliminary data.</text>
</comment>
<accession>A0A084JR37</accession>